<dbReference type="SMART" id="SM00369">
    <property type="entry name" value="LRR_TYP"/>
    <property type="match status" value="2"/>
</dbReference>
<dbReference type="InterPro" id="IPR032675">
    <property type="entry name" value="LRR_dom_sf"/>
</dbReference>
<dbReference type="GO" id="GO:0005634">
    <property type="term" value="C:nucleus"/>
    <property type="evidence" value="ECO:0007669"/>
    <property type="project" value="TreeGrafter"/>
</dbReference>
<evidence type="ECO:0000256" key="1">
    <source>
        <dbReference type="ARBA" id="ARBA00022468"/>
    </source>
</evidence>
<dbReference type="Proteomes" id="UP001209570">
    <property type="component" value="Unassembled WGS sequence"/>
</dbReference>
<protein>
    <submittedName>
        <fullName evidence="5">Uncharacterized protein</fullName>
    </submittedName>
</protein>
<dbReference type="GO" id="GO:0048471">
    <property type="term" value="C:perinuclear region of cytoplasm"/>
    <property type="evidence" value="ECO:0007669"/>
    <property type="project" value="TreeGrafter"/>
</dbReference>
<evidence type="ECO:0000313" key="6">
    <source>
        <dbReference type="Proteomes" id="UP001209570"/>
    </source>
</evidence>
<dbReference type="PANTHER" id="PTHR24113">
    <property type="entry name" value="RAN GTPASE-ACTIVATING PROTEIN 1"/>
    <property type="match status" value="1"/>
</dbReference>
<keyword evidence="4" id="KW-0812">Transmembrane</keyword>
<reference evidence="5" key="1">
    <citation type="submission" date="2021-12" db="EMBL/GenBank/DDBJ databases">
        <title>Prjna785345.</title>
        <authorList>
            <person name="Rujirawat T."/>
            <person name="Krajaejun T."/>
        </authorList>
    </citation>
    <scope>NUCLEOTIDE SEQUENCE</scope>
    <source>
        <strain evidence="5">Pi057C3</strain>
    </source>
</reference>
<evidence type="ECO:0000313" key="5">
    <source>
        <dbReference type="EMBL" id="KAJ0407911.1"/>
    </source>
</evidence>
<feature type="transmembrane region" description="Helical" evidence="4">
    <location>
        <begin position="98"/>
        <end position="117"/>
    </location>
</feature>
<dbReference type="InterPro" id="IPR001611">
    <property type="entry name" value="Leu-rich_rpt"/>
</dbReference>
<keyword evidence="3" id="KW-0677">Repeat</keyword>
<proteinExistence type="predicted"/>
<evidence type="ECO:0000256" key="4">
    <source>
        <dbReference type="SAM" id="Phobius"/>
    </source>
</evidence>
<keyword evidence="2" id="KW-0433">Leucine-rich repeat</keyword>
<dbReference type="SUPFAM" id="SSF52047">
    <property type="entry name" value="RNI-like"/>
    <property type="match status" value="2"/>
</dbReference>
<sequence>MATASDGVGYLHLVNTLMISTSARWLRRVSSRVGSAWDAAQVELHGFYSVQRMQDLQAYMRDSSSRRVVAIALFTPLPCLLAVAIADSIPLQPIETPINDASGFWIRATFATWVYTYSMLEQLRLFVAAMPLSPRASFLLSLPVTVLTNSATYLFGLAVGFPVPFTLPMLSVPWFGFMAGAIWLYLRRFFAAHPEARKAAFQFTQIMCCQVSLVLVYPAYNALFTQLPPTGQLLLVTLLPLIKMVERNLISFFLRHLDDLKPQTIIFNVEVFNALFIACCMQSSASVATNVLLVAVDVAMASISLRDLDRMLDDLQRLAAKINIDRDQLLDVALQISRENPSAEQQIVTRFETLRRSRSRLRSRRWTTALWRWLGLGRDSVAPTPPLSPAPRVSQILPTPDPQPKRALDLPIAWMDPPPVALLLSPDALSDGERVLFLQRVLQVLHLTEYLLLIEFIEVAIPIVYSTYLVVLFYLPNRVYYPQLRDMDGAHLSRTIGYVMMNAACEGVSLVVLSSILRRKLRIRPARQLAFALDAQHRLVQSRLILWVVVTLQSSLDHLGADYSFRFDAMVAASGRKGVHSLAQLKEIAAATPVPAVRELLLGSDGPPTELLDEHGAMLLRVLSAPLVAPVLSAVDLSFNDLSDAFWTPLETAPDSNSGVLWPQLTTLNLSNNRFTIQSLPALTRLVARAPTLLHLDVSLNAELLASDAAVSTLLSPLSGLQTLELSCLHLTDTSVDSLLQTTLTSTLRQLFLRNNDLSDAAAVAIADALPRLRRLHVLSLSGNRITDSGLAALTFELDRAPALQTLDVGANLISDVGLQTLVRVIHGWERPFPLRYLHLDRNDRVRNDALRALVQRALYDKVLETFVLAHATTERLGLNGKMLKRTLQLGSVLTDHFVRVALATVRLDNRWAALRELDLSHNAIDRAGACELGVFLSLLPALRVLNLAHNTIDDVGVGSLADGLEDNPTLEELDLTHNCITDDGARRLYLKAFTSNLQRRLLLSDGNPLTSECKVMVAAISQAYDLRQRFAREFAPRERLDLVNMELRQYGAAAIVECLLASVATARCTTLDISHNALGDEGAVEMARLLRGYPALTRLDLSFNDIGDEGAAALADALQVNTTLTALSLHSRIAGSVAPSPLSDRGLGALAEALERHPAITTLDLRDNVTPSALVPRIVRMLQRNSRIQRFNGSSAAVFLARHEP</sequence>
<dbReference type="Gene3D" id="3.80.10.10">
    <property type="entry name" value="Ribonuclease Inhibitor"/>
    <property type="match status" value="4"/>
</dbReference>
<dbReference type="Pfam" id="PF13516">
    <property type="entry name" value="LRR_6"/>
    <property type="match status" value="6"/>
</dbReference>
<dbReference type="GO" id="GO:0005829">
    <property type="term" value="C:cytosol"/>
    <property type="evidence" value="ECO:0007669"/>
    <property type="project" value="TreeGrafter"/>
</dbReference>
<dbReference type="GO" id="GO:0006913">
    <property type="term" value="P:nucleocytoplasmic transport"/>
    <property type="evidence" value="ECO:0007669"/>
    <property type="project" value="TreeGrafter"/>
</dbReference>
<accession>A0AAD5M815</accession>
<feature type="transmembrane region" description="Helical" evidence="4">
    <location>
        <begin position="167"/>
        <end position="187"/>
    </location>
</feature>
<dbReference type="GO" id="GO:0005096">
    <property type="term" value="F:GTPase activator activity"/>
    <property type="evidence" value="ECO:0007669"/>
    <property type="project" value="UniProtKB-KW"/>
</dbReference>
<keyword evidence="1" id="KW-0343">GTPase activation</keyword>
<dbReference type="SMART" id="SM00367">
    <property type="entry name" value="LRR_CC"/>
    <property type="match status" value="7"/>
</dbReference>
<keyword evidence="4" id="KW-0472">Membrane</keyword>
<dbReference type="SMART" id="SM00368">
    <property type="entry name" value="LRR_RI"/>
    <property type="match status" value="10"/>
</dbReference>
<dbReference type="GO" id="GO:0031267">
    <property type="term" value="F:small GTPase binding"/>
    <property type="evidence" value="ECO:0007669"/>
    <property type="project" value="TreeGrafter"/>
</dbReference>
<dbReference type="Pfam" id="PF00560">
    <property type="entry name" value="LRR_1"/>
    <property type="match status" value="1"/>
</dbReference>
<dbReference type="InterPro" id="IPR027038">
    <property type="entry name" value="RanGap"/>
</dbReference>
<gene>
    <name evidence="5" type="ORF">P43SY_009198</name>
</gene>
<name>A0AAD5M815_PYTIN</name>
<dbReference type="InterPro" id="IPR003591">
    <property type="entry name" value="Leu-rich_rpt_typical-subtyp"/>
</dbReference>
<dbReference type="PANTHER" id="PTHR24113:SF12">
    <property type="entry name" value="RAN GTPASE-ACTIVATING PROTEIN 1"/>
    <property type="match status" value="1"/>
</dbReference>
<feature type="transmembrane region" description="Helical" evidence="4">
    <location>
        <begin position="199"/>
        <end position="220"/>
    </location>
</feature>
<feature type="transmembrane region" description="Helical" evidence="4">
    <location>
        <begin position="138"/>
        <end position="161"/>
    </location>
</feature>
<dbReference type="PROSITE" id="PS51450">
    <property type="entry name" value="LRR"/>
    <property type="match status" value="2"/>
</dbReference>
<keyword evidence="6" id="KW-1185">Reference proteome</keyword>
<dbReference type="EMBL" id="JAKCXM010000016">
    <property type="protein sequence ID" value="KAJ0407911.1"/>
    <property type="molecule type" value="Genomic_DNA"/>
</dbReference>
<evidence type="ECO:0000256" key="2">
    <source>
        <dbReference type="ARBA" id="ARBA00022614"/>
    </source>
</evidence>
<dbReference type="InterPro" id="IPR006553">
    <property type="entry name" value="Leu-rich_rpt_Cys-con_subtyp"/>
</dbReference>
<feature type="transmembrane region" description="Helical" evidence="4">
    <location>
        <begin position="495"/>
        <end position="517"/>
    </location>
</feature>
<organism evidence="5 6">
    <name type="scientific">Pythium insidiosum</name>
    <name type="common">Pythiosis disease agent</name>
    <dbReference type="NCBI Taxonomy" id="114742"/>
    <lineage>
        <taxon>Eukaryota</taxon>
        <taxon>Sar</taxon>
        <taxon>Stramenopiles</taxon>
        <taxon>Oomycota</taxon>
        <taxon>Peronosporomycetes</taxon>
        <taxon>Pythiales</taxon>
        <taxon>Pythiaceae</taxon>
        <taxon>Pythium</taxon>
    </lineage>
</organism>
<feature type="transmembrane region" description="Helical" evidence="4">
    <location>
        <begin position="68"/>
        <end position="86"/>
    </location>
</feature>
<feature type="transmembrane region" description="Helical" evidence="4">
    <location>
        <begin position="450"/>
        <end position="475"/>
    </location>
</feature>
<evidence type="ECO:0000256" key="3">
    <source>
        <dbReference type="ARBA" id="ARBA00022737"/>
    </source>
</evidence>
<keyword evidence="4" id="KW-1133">Transmembrane helix</keyword>
<comment type="caution">
    <text evidence="5">The sequence shown here is derived from an EMBL/GenBank/DDBJ whole genome shotgun (WGS) entry which is preliminary data.</text>
</comment>
<dbReference type="AlphaFoldDB" id="A0AAD5M815"/>